<gene>
    <name evidence="2" type="ORF">NJQ99_14670</name>
</gene>
<dbReference type="PANTHER" id="PTHR34475:SF1">
    <property type="entry name" value="CYTOSKELETON PROTEIN RODZ"/>
    <property type="match status" value="1"/>
</dbReference>
<sequence>MSVRHLAIAEFRDATRVSGGTMRRGGRPERDPDKPIGAVLRERRIGRNEDAHDTASKLCLTKTYLFALEEGAYDRLPAACYTVGYARAYARHLGLDADEVAGRVKAELEQAGRTEEMELPKGEAERRAPRKRFRIGAAAIVGLSLAAVVVLASVAALAAVTIF</sequence>
<protein>
    <submittedName>
        <fullName evidence="2">Helix-turn-helix domain-containing protein</fullName>
    </submittedName>
</protein>
<proteinExistence type="predicted"/>
<dbReference type="PANTHER" id="PTHR34475">
    <property type="match status" value="1"/>
</dbReference>
<evidence type="ECO:0000313" key="2">
    <source>
        <dbReference type="EMBL" id="MCP1337663.1"/>
    </source>
</evidence>
<keyword evidence="3" id="KW-1185">Reference proteome</keyword>
<dbReference type="InterPro" id="IPR010982">
    <property type="entry name" value="Lambda_DNA-bd_dom_sf"/>
</dbReference>
<organism evidence="2 3">
    <name type="scientific">Futiania mangrovi</name>
    <dbReference type="NCBI Taxonomy" id="2959716"/>
    <lineage>
        <taxon>Bacteria</taxon>
        <taxon>Pseudomonadati</taxon>
        <taxon>Pseudomonadota</taxon>
        <taxon>Alphaproteobacteria</taxon>
        <taxon>Futianiales</taxon>
        <taxon>Futianiaceae</taxon>
        <taxon>Futiania</taxon>
    </lineage>
</organism>
<dbReference type="Pfam" id="PF13413">
    <property type="entry name" value="HTH_25"/>
    <property type="match status" value="1"/>
</dbReference>
<name>A0A9J6PLY2_9PROT</name>
<keyword evidence="1" id="KW-1133">Transmembrane helix</keyword>
<dbReference type="AlphaFoldDB" id="A0A9J6PLY2"/>
<accession>A0A9J6PLY2</accession>
<dbReference type="EMBL" id="JAMZFT010000003">
    <property type="protein sequence ID" value="MCP1337663.1"/>
    <property type="molecule type" value="Genomic_DNA"/>
</dbReference>
<dbReference type="InterPro" id="IPR050400">
    <property type="entry name" value="Bact_Cytoskel_RodZ"/>
</dbReference>
<dbReference type="GO" id="GO:0003677">
    <property type="term" value="F:DNA binding"/>
    <property type="evidence" value="ECO:0007669"/>
    <property type="project" value="InterPro"/>
</dbReference>
<reference evidence="2" key="1">
    <citation type="submission" date="2022-06" db="EMBL/GenBank/DDBJ databases">
        <title>Isolation and Genomics of Futiania mangrovii gen. nov., sp. nov., a Rare and Metabolically-versatile member in the Class Alphaproteobacteria.</title>
        <authorList>
            <person name="Liu L."/>
            <person name="Huang W.-C."/>
            <person name="Pan J."/>
            <person name="Li J."/>
            <person name="Huang Y."/>
            <person name="Du H."/>
            <person name="Liu Y."/>
            <person name="Li M."/>
        </authorList>
    </citation>
    <scope>NUCLEOTIDE SEQUENCE</scope>
    <source>
        <strain evidence="2">FT118</strain>
    </source>
</reference>
<keyword evidence="1" id="KW-0472">Membrane</keyword>
<evidence type="ECO:0000256" key="1">
    <source>
        <dbReference type="SAM" id="Phobius"/>
    </source>
</evidence>
<evidence type="ECO:0000313" key="3">
    <source>
        <dbReference type="Proteomes" id="UP001055804"/>
    </source>
</evidence>
<dbReference type="Proteomes" id="UP001055804">
    <property type="component" value="Unassembled WGS sequence"/>
</dbReference>
<comment type="caution">
    <text evidence="2">The sequence shown here is derived from an EMBL/GenBank/DDBJ whole genome shotgun (WGS) entry which is preliminary data.</text>
</comment>
<dbReference type="Gene3D" id="1.10.260.40">
    <property type="entry name" value="lambda repressor-like DNA-binding domains"/>
    <property type="match status" value="1"/>
</dbReference>
<feature type="transmembrane region" description="Helical" evidence="1">
    <location>
        <begin position="135"/>
        <end position="162"/>
    </location>
</feature>
<dbReference type="RefSeq" id="WP_269333624.1">
    <property type="nucleotide sequence ID" value="NZ_JAMZFT010000003.1"/>
</dbReference>
<keyword evidence="1" id="KW-0812">Transmembrane</keyword>